<reference evidence="2" key="1">
    <citation type="submission" date="2024-03" db="EMBL/GenBank/DDBJ databases">
        <title>Diverse circular DNA viruses in blood, oral, and fecal samples of captive lemurs.</title>
        <authorList>
            <person name="Paietta E.N."/>
            <person name="Kraberger S."/>
            <person name="Lund M.C."/>
            <person name="Custer J.M."/>
            <person name="Vargas K.M."/>
            <person name="Ehmke E.E."/>
            <person name="Yoder A.D."/>
            <person name="Varsani A."/>
        </authorList>
    </citation>
    <scope>NUCLEOTIDE SEQUENCE</scope>
    <source>
        <strain evidence="2">Duke_28FS_2</strain>
    </source>
</reference>
<dbReference type="PANTHER" id="PTHR43196:SF2">
    <property type="entry name" value="PHOSPHOADENOSINE PHOSPHOSULFATE REDUCTASE"/>
    <property type="match status" value="1"/>
</dbReference>
<accession>A0AAU8B7H7</accession>
<dbReference type="Pfam" id="PF01507">
    <property type="entry name" value="PAPS_reduct"/>
    <property type="match status" value="1"/>
</dbReference>
<dbReference type="InterPro" id="IPR014729">
    <property type="entry name" value="Rossmann-like_a/b/a_fold"/>
</dbReference>
<protein>
    <submittedName>
        <fullName evidence="2">Reductase</fullName>
    </submittedName>
</protein>
<sequence length="306" mass="35190">MSDKVDIAIERLKTASKMSLAYYKQPLVVTTSGGKDSSVCVALAQAAGIPFEVMHNHTTADAPETVYFVRDEFKRLESLGIKCTINYPKYKGQRTSMWSLIPQKLFPPTRCMRYCCSVLKEGGGAGRFITTGVRWDESAKRKHNRGIYEAVPSDIRKKIILNNDNDDRRRLFETCTLKATRVCNPIIDWTDEDVWDYIESEHIPVNPLYQCGFPRVGCVGCPLAGRETQQREFAYWPAYQDMYIAAFDRMLKERRRRRAEKSLTTPIRWFDNPALTGLDVFRAWVDDRITPGQMDFDDLEIDEGNN</sequence>
<dbReference type="PANTHER" id="PTHR43196">
    <property type="entry name" value="SULFATE ADENYLYLTRANSFERASE SUBUNIT 2"/>
    <property type="match status" value="1"/>
</dbReference>
<organism evidence="2">
    <name type="scientific">Dulem virus 33</name>
    <dbReference type="NCBI Taxonomy" id="3145751"/>
    <lineage>
        <taxon>Viruses</taxon>
        <taxon>Duplodnaviria</taxon>
        <taxon>Heunggongvirae</taxon>
        <taxon>Uroviricota</taxon>
        <taxon>Caudoviricetes</taxon>
    </lineage>
</organism>
<evidence type="ECO:0000259" key="1">
    <source>
        <dbReference type="Pfam" id="PF01507"/>
    </source>
</evidence>
<feature type="domain" description="Phosphoadenosine phosphosulphate reductase" evidence="1">
    <location>
        <begin position="27"/>
        <end position="223"/>
    </location>
</feature>
<proteinExistence type="predicted"/>
<dbReference type="SUPFAM" id="SSF52402">
    <property type="entry name" value="Adenine nucleotide alpha hydrolases-like"/>
    <property type="match status" value="1"/>
</dbReference>
<dbReference type="GO" id="GO:0003824">
    <property type="term" value="F:catalytic activity"/>
    <property type="evidence" value="ECO:0007669"/>
    <property type="project" value="InterPro"/>
</dbReference>
<dbReference type="Gene3D" id="3.40.50.620">
    <property type="entry name" value="HUPs"/>
    <property type="match status" value="1"/>
</dbReference>
<dbReference type="EMBL" id="PP511792">
    <property type="protein sequence ID" value="XCD07638.1"/>
    <property type="molecule type" value="Genomic_DNA"/>
</dbReference>
<evidence type="ECO:0000313" key="2">
    <source>
        <dbReference type="EMBL" id="XCD07638.1"/>
    </source>
</evidence>
<dbReference type="InterPro" id="IPR002500">
    <property type="entry name" value="PAPS_reduct_dom"/>
</dbReference>
<dbReference type="InterPro" id="IPR050128">
    <property type="entry name" value="Sulfate_adenylyltrnsfr_sub2"/>
</dbReference>
<name>A0AAU8B7H7_9CAUD</name>